<dbReference type="Proteomes" id="UP000185628">
    <property type="component" value="Unassembled WGS sequence"/>
</dbReference>
<evidence type="ECO:0000256" key="2">
    <source>
        <dbReference type="ARBA" id="ARBA00023002"/>
    </source>
</evidence>
<comment type="caution">
    <text evidence="4">The sequence shown here is derived from an EMBL/GenBank/DDBJ whole genome shotgun (WGS) entry which is preliminary data.</text>
</comment>
<dbReference type="InterPro" id="IPR013154">
    <property type="entry name" value="ADH-like_N"/>
</dbReference>
<dbReference type="Gene3D" id="3.40.50.720">
    <property type="entry name" value="NAD(P)-binding Rossmann-like Domain"/>
    <property type="match status" value="1"/>
</dbReference>
<dbReference type="Pfam" id="PF00107">
    <property type="entry name" value="ADH_zinc_N"/>
    <property type="match status" value="1"/>
</dbReference>
<keyword evidence="1" id="KW-0521">NADP</keyword>
<dbReference type="SMART" id="SM00829">
    <property type="entry name" value="PKS_ER"/>
    <property type="match status" value="1"/>
</dbReference>
<dbReference type="InterPro" id="IPR036291">
    <property type="entry name" value="NAD(P)-bd_dom_sf"/>
</dbReference>
<dbReference type="GO" id="GO:0016651">
    <property type="term" value="F:oxidoreductase activity, acting on NAD(P)H"/>
    <property type="evidence" value="ECO:0007669"/>
    <property type="project" value="TreeGrafter"/>
</dbReference>
<dbReference type="NCBIfam" id="TIGR02824">
    <property type="entry name" value="quinone_pig3"/>
    <property type="match status" value="1"/>
</dbReference>
<dbReference type="CDD" id="cd05276">
    <property type="entry name" value="p53_inducible_oxidoreductase"/>
    <property type="match status" value="1"/>
</dbReference>
<dbReference type="PANTHER" id="PTHR48106">
    <property type="entry name" value="QUINONE OXIDOREDUCTASE PIG3-RELATED"/>
    <property type="match status" value="1"/>
</dbReference>
<evidence type="ECO:0000313" key="4">
    <source>
        <dbReference type="EMBL" id="OKL53977.1"/>
    </source>
</evidence>
<sequence length="312" mass="32231">MRAIDPDSFAVADLPTPTPADGEVLIQVRAAGVNRADLLQRAGHYPPPPGASPIPGLEVAGTVVAAPHASKVNVGDDVVALLAGGGYAEYVAAPAEQCLPLPSGLTMAEGAALPEAVATSWLNLVELAGLSEGENVYIHGGSGGVGSVAIQLAASLGARVVTNAGSDDKCERCRELGAEVAINYRAEDAAEQLREAAGEAGFDVTLDMLGAGALEASIEHAARDGRIIIIGLQRGRRGEIDLGAVLSKRLRIQGSTLRSLSEARKAQIVTAMRHVVREIHPVVSEEVPLEDVEAAHALMDDDATFGKVILTL</sequence>
<dbReference type="SUPFAM" id="SSF51735">
    <property type="entry name" value="NAD(P)-binding Rossmann-fold domains"/>
    <property type="match status" value="1"/>
</dbReference>
<name>A0A1Q5Q2E0_9ACTO</name>
<dbReference type="OrthoDB" id="9792162at2"/>
<feature type="domain" description="Enoyl reductase (ER)" evidence="3">
    <location>
        <begin position="4"/>
        <end position="310"/>
    </location>
</feature>
<evidence type="ECO:0000256" key="1">
    <source>
        <dbReference type="ARBA" id="ARBA00022857"/>
    </source>
</evidence>
<accession>A0A1Q5Q2E0</accession>
<evidence type="ECO:0000313" key="5">
    <source>
        <dbReference type="Proteomes" id="UP000185628"/>
    </source>
</evidence>
<reference evidence="5" key="1">
    <citation type="submission" date="2016-12" db="EMBL/GenBank/DDBJ databases">
        <authorList>
            <person name="Meng X."/>
        </authorList>
    </citation>
    <scope>NUCLEOTIDE SEQUENCE [LARGE SCALE GENOMIC DNA]</scope>
    <source>
        <strain evidence="5">DSM 19116</strain>
    </source>
</reference>
<dbReference type="Gene3D" id="3.90.180.10">
    <property type="entry name" value="Medium-chain alcohol dehydrogenases, catalytic domain"/>
    <property type="match status" value="1"/>
</dbReference>
<dbReference type="RefSeq" id="WP_073716592.1">
    <property type="nucleotide sequence ID" value="NZ_MQVR01000032.1"/>
</dbReference>
<dbReference type="InterPro" id="IPR011032">
    <property type="entry name" value="GroES-like_sf"/>
</dbReference>
<dbReference type="InterPro" id="IPR020843">
    <property type="entry name" value="ER"/>
</dbReference>
<dbReference type="AlphaFoldDB" id="A0A1Q5Q2E0"/>
<dbReference type="InterPro" id="IPR014189">
    <property type="entry name" value="Quinone_OxRdtase_PIG3"/>
</dbReference>
<gene>
    <name evidence="4" type="ORF">BSZ39_06660</name>
</gene>
<keyword evidence="2" id="KW-0560">Oxidoreductase</keyword>
<organism evidence="4 5">
    <name type="scientific">Bowdeniella nasicola</name>
    <dbReference type="NCBI Taxonomy" id="208480"/>
    <lineage>
        <taxon>Bacteria</taxon>
        <taxon>Bacillati</taxon>
        <taxon>Actinomycetota</taxon>
        <taxon>Actinomycetes</taxon>
        <taxon>Actinomycetales</taxon>
        <taxon>Actinomycetaceae</taxon>
        <taxon>Bowdeniella</taxon>
    </lineage>
</organism>
<keyword evidence="5" id="KW-1185">Reference proteome</keyword>
<dbReference type="PANTHER" id="PTHR48106:SF8">
    <property type="entry name" value="OS02G0805600 PROTEIN"/>
    <property type="match status" value="1"/>
</dbReference>
<protein>
    <recommendedName>
        <fullName evidence="3">Enoyl reductase (ER) domain-containing protein</fullName>
    </recommendedName>
</protein>
<evidence type="ECO:0000259" key="3">
    <source>
        <dbReference type="SMART" id="SM00829"/>
    </source>
</evidence>
<dbReference type="GO" id="GO:0070402">
    <property type="term" value="F:NADPH binding"/>
    <property type="evidence" value="ECO:0007669"/>
    <property type="project" value="TreeGrafter"/>
</dbReference>
<dbReference type="InterPro" id="IPR013149">
    <property type="entry name" value="ADH-like_C"/>
</dbReference>
<dbReference type="EMBL" id="MQVR01000032">
    <property type="protein sequence ID" value="OKL53977.1"/>
    <property type="molecule type" value="Genomic_DNA"/>
</dbReference>
<dbReference type="SUPFAM" id="SSF50129">
    <property type="entry name" value="GroES-like"/>
    <property type="match status" value="1"/>
</dbReference>
<proteinExistence type="predicted"/>
<dbReference type="Pfam" id="PF08240">
    <property type="entry name" value="ADH_N"/>
    <property type="match status" value="1"/>
</dbReference>